<evidence type="ECO:0000313" key="2">
    <source>
        <dbReference type="EMBL" id="KAK8949571.1"/>
    </source>
</evidence>
<proteinExistence type="predicted"/>
<accession>A0AAP0BUZ0</accession>
<feature type="region of interest" description="Disordered" evidence="1">
    <location>
        <begin position="48"/>
        <end position="70"/>
    </location>
</feature>
<organism evidence="2 3">
    <name type="scientific">Platanthera zijinensis</name>
    <dbReference type="NCBI Taxonomy" id="2320716"/>
    <lineage>
        <taxon>Eukaryota</taxon>
        <taxon>Viridiplantae</taxon>
        <taxon>Streptophyta</taxon>
        <taxon>Embryophyta</taxon>
        <taxon>Tracheophyta</taxon>
        <taxon>Spermatophyta</taxon>
        <taxon>Magnoliopsida</taxon>
        <taxon>Liliopsida</taxon>
        <taxon>Asparagales</taxon>
        <taxon>Orchidaceae</taxon>
        <taxon>Orchidoideae</taxon>
        <taxon>Orchideae</taxon>
        <taxon>Orchidinae</taxon>
        <taxon>Platanthera</taxon>
    </lineage>
</organism>
<evidence type="ECO:0000313" key="3">
    <source>
        <dbReference type="Proteomes" id="UP001418222"/>
    </source>
</evidence>
<gene>
    <name evidence="2" type="ORF">KSP39_PZI005751</name>
</gene>
<comment type="caution">
    <text evidence="2">The sequence shown here is derived from an EMBL/GenBank/DDBJ whole genome shotgun (WGS) entry which is preliminary data.</text>
</comment>
<dbReference type="Proteomes" id="UP001418222">
    <property type="component" value="Unassembled WGS sequence"/>
</dbReference>
<protein>
    <submittedName>
        <fullName evidence="2">Uncharacterized protein</fullName>
    </submittedName>
</protein>
<sequence>MDHKFEEAEDYGVRFYRRTSGQFPSTCSPEWFQTIISIEFSINLHDEKDGEKEMSENKPGVKVASDLGER</sequence>
<dbReference type="AlphaFoldDB" id="A0AAP0BUZ0"/>
<evidence type="ECO:0000256" key="1">
    <source>
        <dbReference type="SAM" id="MobiDB-lite"/>
    </source>
</evidence>
<dbReference type="EMBL" id="JBBWWQ010000004">
    <property type="protein sequence ID" value="KAK8949571.1"/>
    <property type="molecule type" value="Genomic_DNA"/>
</dbReference>
<keyword evidence="3" id="KW-1185">Reference proteome</keyword>
<name>A0AAP0BUZ0_9ASPA</name>
<reference evidence="2 3" key="1">
    <citation type="journal article" date="2022" name="Nat. Plants">
        <title>Genomes of leafy and leafless Platanthera orchids illuminate the evolution of mycoheterotrophy.</title>
        <authorList>
            <person name="Li M.H."/>
            <person name="Liu K.W."/>
            <person name="Li Z."/>
            <person name="Lu H.C."/>
            <person name="Ye Q.L."/>
            <person name="Zhang D."/>
            <person name="Wang J.Y."/>
            <person name="Li Y.F."/>
            <person name="Zhong Z.M."/>
            <person name="Liu X."/>
            <person name="Yu X."/>
            <person name="Liu D.K."/>
            <person name="Tu X.D."/>
            <person name="Liu B."/>
            <person name="Hao Y."/>
            <person name="Liao X.Y."/>
            <person name="Jiang Y.T."/>
            <person name="Sun W.H."/>
            <person name="Chen J."/>
            <person name="Chen Y.Q."/>
            <person name="Ai Y."/>
            <person name="Zhai J.W."/>
            <person name="Wu S.S."/>
            <person name="Zhou Z."/>
            <person name="Hsiao Y.Y."/>
            <person name="Wu W.L."/>
            <person name="Chen Y.Y."/>
            <person name="Lin Y.F."/>
            <person name="Hsu J.L."/>
            <person name="Li C.Y."/>
            <person name="Wang Z.W."/>
            <person name="Zhao X."/>
            <person name="Zhong W.Y."/>
            <person name="Ma X.K."/>
            <person name="Ma L."/>
            <person name="Huang J."/>
            <person name="Chen G.Z."/>
            <person name="Huang M.Z."/>
            <person name="Huang L."/>
            <person name="Peng D.H."/>
            <person name="Luo Y.B."/>
            <person name="Zou S.Q."/>
            <person name="Chen S.P."/>
            <person name="Lan S."/>
            <person name="Tsai W.C."/>
            <person name="Van de Peer Y."/>
            <person name="Liu Z.J."/>
        </authorList>
    </citation>
    <scope>NUCLEOTIDE SEQUENCE [LARGE SCALE GENOMIC DNA]</scope>
    <source>
        <strain evidence="2">Lor287</strain>
    </source>
</reference>